<keyword evidence="3" id="KW-1185">Reference proteome</keyword>
<comment type="caution">
    <text evidence="2">The sequence shown here is derived from an EMBL/GenBank/DDBJ whole genome shotgun (WGS) entry which is preliminary data.</text>
</comment>
<accession>A0A8S1KNP3</accession>
<evidence type="ECO:0000313" key="2">
    <source>
        <dbReference type="EMBL" id="CAD8056377.1"/>
    </source>
</evidence>
<dbReference type="Proteomes" id="UP000692954">
    <property type="component" value="Unassembled WGS sequence"/>
</dbReference>
<proteinExistence type="predicted"/>
<evidence type="ECO:0000259" key="1">
    <source>
        <dbReference type="Pfam" id="PF13843"/>
    </source>
</evidence>
<name>A0A8S1KNP3_9CILI</name>
<dbReference type="EMBL" id="CAJJDN010000010">
    <property type="protein sequence ID" value="CAD8056377.1"/>
    <property type="molecule type" value="Genomic_DNA"/>
</dbReference>
<sequence length="578" mass="68072">MEVEKPIKQDIQNYPPKIEQVQDQQTVQVEFKQILQNLEEQISLVFQNSSYFEKENFRDHHSIQLITFKEQRPVDLWQQLQNETPIGIYNTILPKKLIKYLIDQINVKMKTSFANQDEKQIRKKLVKIDQIFDFFGIKIIMGYIKMPHLEDYFNEKQLFQCKIFECFKEGRFKCLEQWSNFTDENLLKNINKMKPINEFQTIRVCKKIGKSLKNIKASGKDLILQINTEFMVDSIINCQQIILCDPKSKLIVWQYFCQNIQEEKVGLQIIYILQQFKDNNHTLYIYDNILNIEQICFLKLKLKIQCVTIIDRKLVSQIPQIPLYLDFMSIIKEQNEVYAVTCGEQIQQSICVYNQYKETMLLYCIHKFRPSFSYLHYTSAIMTELQEIIIWNSYQIQLKTKVQQNQQTYEQFRLGLAQELLKNKITQIKNVPTLLHKQKVINVALGTEIIGDYGQGTKINSKSLFHIPTIMATPKSYAGSMNCLVCKRNTQLITLCKPCSEISGKLVILCACDCFYLFHQNTLEYIINGEDVTQTQYKSIEQSSQQLYHQAFQQKPGLMYENVDKGKSVQYAKQVEIE</sequence>
<reference evidence="2" key="1">
    <citation type="submission" date="2021-01" db="EMBL/GenBank/DDBJ databases">
        <authorList>
            <consortium name="Genoscope - CEA"/>
            <person name="William W."/>
        </authorList>
    </citation>
    <scope>NUCLEOTIDE SEQUENCE</scope>
</reference>
<feature type="domain" description="PiggyBac transposable element-derived protein" evidence="1">
    <location>
        <begin position="84"/>
        <end position="414"/>
    </location>
</feature>
<dbReference type="AlphaFoldDB" id="A0A8S1KNP3"/>
<evidence type="ECO:0000313" key="3">
    <source>
        <dbReference type="Proteomes" id="UP000692954"/>
    </source>
</evidence>
<dbReference type="InterPro" id="IPR029526">
    <property type="entry name" value="PGBD"/>
</dbReference>
<gene>
    <name evidence="2" type="ORF">PSON_ATCC_30995.1.T0100207</name>
</gene>
<dbReference type="Pfam" id="PF13843">
    <property type="entry name" value="DDE_Tnp_1_7"/>
    <property type="match status" value="1"/>
</dbReference>
<organism evidence="2 3">
    <name type="scientific">Paramecium sonneborni</name>
    <dbReference type="NCBI Taxonomy" id="65129"/>
    <lineage>
        <taxon>Eukaryota</taxon>
        <taxon>Sar</taxon>
        <taxon>Alveolata</taxon>
        <taxon>Ciliophora</taxon>
        <taxon>Intramacronucleata</taxon>
        <taxon>Oligohymenophorea</taxon>
        <taxon>Peniculida</taxon>
        <taxon>Parameciidae</taxon>
        <taxon>Paramecium</taxon>
    </lineage>
</organism>
<dbReference type="OrthoDB" id="5876240at2759"/>
<protein>
    <recommendedName>
        <fullName evidence="1">PiggyBac transposable element-derived protein domain-containing protein</fullName>
    </recommendedName>
</protein>